<proteinExistence type="predicted"/>
<dbReference type="Proteomes" id="UP000008909">
    <property type="component" value="Unassembled WGS sequence"/>
</dbReference>
<dbReference type="AlphaFoldDB" id="G7Y774"/>
<dbReference type="EMBL" id="DF142910">
    <property type="protein sequence ID" value="GAA48809.1"/>
    <property type="molecule type" value="Genomic_DNA"/>
</dbReference>
<sequence>MRYKAAKHLGYYKTATQIIIKPMGDETAAGLKQDCKYGRFYRLLQIWCQMSDEMEIENNDPLQPHRSVVNHVKICGKSDAIHKQTDKRIVDMLDAPTLSDDSSRVVCAIDHSCMFI</sequence>
<accession>G7Y774</accession>
<keyword evidence="2" id="KW-1185">Reference proteome</keyword>
<evidence type="ECO:0000313" key="2">
    <source>
        <dbReference type="Proteomes" id="UP000008909"/>
    </source>
</evidence>
<gene>
    <name evidence="1" type="ORF">CLF_102062</name>
</gene>
<organism evidence="1 2">
    <name type="scientific">Clonorchis sinensis</name>
    <name type="common">Chinese liver fluke</name>
    <dbReference type="NCBI Taxonomy" id="79923"/>
    <lineage>
        <taxon>Eukaryota</taxon>
        <taxon>Metazoa</taxon>
        <taxon>Spiralia</taxon>
        <taxon>Lophotrochozoa</taxon>
        <taxon>Platyhelminthes</taxon>
        <taxon>Trematoda</taxon>
        <taxon>Digenea</taxon>
        <taxon>Opisthorchiida</taxon>
        <taxon>Opisthorchiata</taxon>
        <taxon>Opisthorchiidae</taxon>
        <taxon>Clonorchis</taxon>
    </lineage>
</organism>
<reference evidence="1" key="1">
    <citation type="journal article" date="2011" name="Genome Biol.">
        <title>The draft genome of the carcinogenic human liver fluke Clonorchis sinensis.</title>
        <authorList>
            <person name="Wang X."/>
            <person name="Chen W."/>
            <person name="Huang Y."/>
            <person name="Sun J."/>
            <person name="Men J."/>
            <person name="Liu H."/>
            <person name="Luo F."/>
            <person name="Guo L."/>
            <person name="Lv X."/>
            <person name="Deng C."/>
            <person name="Zhou C."/>
            <person name="Fan Y."/>
            <person name="Li X."/>
            <person name="Huang L."/>
            <person name="Hu Y."/>
            <person name="Liang C."/>
            <person name="Hu X."/>
            <person name="Xu J."/>
            <person name="Yu X."/>
        </authorList>
    </citation>
    <scope>NUCLEOTIDE SEQUENCE [LARGE SCALE GENOMIC DNA]</scope>
    <source>
        <strain evidence="1">Henan</strain>
    </source>
</reference>
<name>G7Y774_CLOSI</name>
<protein>
    <submittedName>
        <fullName evidence="1">Uncharacterized protein</fullName>
    </submittedName>
</protein>
<evidence type="ECO:0000313" key="1">
    <source>
        <dbReference type="EMBL" id="GAA48809.1"/>
    </source>
</evidence>
<reference key="2">
    <citation type="submission" date="2011-10" db="EMBL/GenBank/DDBJ databases">
        <title>The genome and transcriptome sequence of Clonorchis sinensis provide insights into the carcinogenic liver fluke.</title>
        <authorList>
            <person name="Wang X."/>
            <person name="Huang Y."/>
            <person name="Chen W."/>
            <person name="Liu H."/>
            <person name="Guo L."/>
            <person name="Chen Y."/>
            <person name="Luo F."/>
            <person name="Zhou W."/>
            <person name="Sun J."/>
            <person name="Mao Q."/>
            <person name="Liang P."/>
            <person name="Zhou C."/>
            <person name="Tian Y."/>
            <person name="Men J."/>
            <person name="Lv X."/>
            <person name="Huang L."/>
            <person name="Zhou J."/>
            <person name="Hu Y."/>
            <person name="Li R."/>
            <person name="Zhang F."/>
            <person name="Lei H."/>
            <person name="Li X."/>
            <person name="Hu X."/>
            <person name="Liang C."/>
            <person name="Xu J."/>
            <person name="Wu Z."/>
            <person name="Yu X."/>
        </authorList>
    </citation>
    <scope>NUCLEOTIDE SEQUENCE</scope>
    <source>
        <strain>Henan</strain>
    </source>
</reference>